<feature type="coiled-coil region" evidence="1">
    <location>
        <begin position="196"/>
        <end position="223"/>
    </location>
</feature>
<keyword evidence="3" id="KW-0472">Membrane</keyword>
<keyword evidence="3" id="KW-1133">Transmembrane helix</keyword>
<evidence type="ECO:0000256" key="2">
    <source>
        <dbReference type="SAM" id="MobiDB-lite"/>
    </source>
</evidence>
<feature type="compositionally biased region" description="Basic and acidic residues" evidence="2">
    <location>
        <begin position="80"/>
        <end position="95"/>
    </location>
</feature>
<dbReference type="Proteomes" id="UP001356308">
    <property type="component" value="Unassembled WGS sequence"/>
</dbReference>
<dbReference type="EMBL" id="JAZDDG010000013">
    <property type="protein sequence ID" value="MEE1978410.1"/>
    <property type="molecule type" value="Genomic_DNA"/>
</dbReference>
<evidence type="ECO:0000313" key="4">
    <source>
        <dbReference type="EMBL" id="MEE1978410.1"/>
    </source>
</evidence>
<evidence type="ECO:0000313" key="5">
    <source>
        <dbReference type="Proteomes" id="UP001356308"/>
    </source>
</evidence>
<evidence type="ECO:0000256" key="1">
    <source>
        <dbReference type="SAM" id="Coils"/>
    </source>
</evidence>
<keyword evidence="5" id="KW-1185">Reference proteome</keyword>
<comment type="caution">
    <text evidence="4">The sequence shown here is derived from an EMBL/GenBank/DDBJ whole genome shotgun (WGS) entry which is preliminary data.</text>
</comment>
<feature type="region of interest" description="Disordered" evidence="2">
    <location>
        <begin position="72"/>
        <end position="141"/>
    </location>
</feature>
<dbReference type="RefSeq" id="WP_272653058.1">
    <property type="nucleotide sequence ID" value="NZ_JAZDDG010000013.1"/>
</dbReference>
<feature type="transmembrane region" description="Helical" evidence="3">
    <location>
        <begin position="44"/>
        <end position="62"/>
    </location>
</feature>
<keyword evidence="3" id="KW-0812">Transmembrane</keyword>
<name>A0ABU7IZI9_9FLAO</name>
<gene>
    <name evidence="4" type="ORF">V1I91_20200</name>
</gene>
<organism evidence="4 5">
    <name type="scientific">Maribacter cobaltidurans</name>
    <dbReference type="NCBI Taxonomy" id="1178778"/>
    <lineage>
        <taxon>Bacteria</taxon>
        <taxon>Pseudomonadati</taxon>
        <taxon>Bacteroidota</taxon>
        <taxon>Flavobacteriia</taxon>
        <taxon>Flavobacteriales</taxon>
        <taxon>Flavobacteriaceae</taxon>
        <taxon>Maribacter</taxon>
    </lineage>
</organism>
<accession>A0ABU7IZI9</accession>
<proteinExistence type="predicted"/>
<keyword evidence="1" id="KW-0175">Coiled coil</keyword>
<reference evidence="4 5" key="1">
    <citation type="submission" date="2024-01" db="EMBL/GenBank/DDBJ databases">
        <title>Maribacter spp. originated from different algae showed divergent polysaccharides utilization ability.</title>
        <authorList>
            <person name="Wang H."/>
            <person name="Wu Y."/>
        </authorList>
    </citation>
    <scope>NUCLEOTIDE SEQUENCE [LARGE SCALE GENOMIC DNA]</scope>
    <source>
        <strain evidence="4 5">PR1</strain>
    </source>
</reference>
<protein>
    <recommendedName>
        <fullName evidence="6">Outer membrane protein beta-barrel domain-containing protein</fullName>
    </recommendedName>
</protein>
<evidence type="ECO:0000256" key="3">
    <source>
        <dbReference type="SAM" id="Phobius"/>
    </source>
</evidence>
<sequence>MSKKSLDKLFQEKFLNFKETPDEKVWSSIETSLNKRKKKRIIPIWWQLGGIAALLAIGLLFFNPSDGVTVPEDDGITNIEQKDNESPANDLDKVQKIPNDSEITSEKVKPDDTNADSQIAKSLKNKDVVTPKKKKANSFIQESNDTKDYKATNANLASQEQSFDDSDDQSETIHNVIKENSKNSGLALEESTNKNIDNTNSLINSTTENLKGKEKEVTKSNEKINLKKSLFDELDRKDDEETAVVGKSGKRWSAGPSIAPVYYDAMGKGSPVSPMFSSNSKSGNINLSYGVAIAYEISPKFSVRSGVHKVDYGYNTNDVYFTSSISALSQGQISNINYAETSENLVVSSNNATLNSSSKSFDVSAKNVNKSGVMAQQLGYLEVPVELSYALVNNKFGLNVIGGVSSLFLVDNAVDLTSGSLTTQIGEANNVNDLNFSANFGIGLGYQFSQNLRLNIEPVFKYQLNTFSNVDGTFNPYSVGVYSGLSFKF</sequence>
<evidence type="ECO:0008006" key="6">
    <source>
        <dbReference type="Google" id="ProtNLM"/>
    </source>
</evidence>